<dbReference type="PANTHER" id="PTHR30204:SF98">
    <property type="entry name" value="HTH-TYPE TRANSCRIPTIONAL REGULATOR ADHR"/>
    <property type="match status" value="1"/>
</dbReference>
<dbReference type="PRINTS" id="PR00040">
    <property type="entry name" value="HTHMERR"/>
</dbReference>
<dbReference type="InterPro" id="IPR047057">
    <property type="entry name" value="MerR_fam"/>
</dbReference>
<dbReference type="PANTHER" id="PTHR30204">
    <property type="entry name" value="REDOX-CYCLING DRUG-SENSING TRANSCRIPTIONAL ACTIVATOR SOXR"/>
    <property type="match status" value="1"/>
</dbReference>
<dbReference type="SUPFAM" id="SSF46955">
    <property type="entry name" value="Putative DNA-binding domain"/>
    <property type="match status" value="1"/>
</dbReference>
<evidence type="ECO:0000313" key="4">
    <source>
        <dbReference type="EMBL" id="NYE56739.1"/>
    </source>
</evidence>
<gene>
    <name evidence="4" type="ORF">HDG70_000445</name>
</gene>
<dbReference type="InterPro" id="IPR009061">
    <property type="entry name" value="DNA-bd_dom_put_sf"/>
</dbReference>
<dbReference type="InterPro" id="IPR000551">
    <property type="entry name" value="MerR-type_HTH_dom"/>
</dbReference>
<evidence type="ECO:0000256" key="1">
    <source>
        <dbReference type="ARBA" id="ARBA00023125"/>
    </source>
</evidence>
<dbReference type="Pfam" id="PF13411">
    <property type="entry name" value="MerR_1"/>
    <property type="match status" value="1"/>
</dbReference>
<comment type="caution">
    <text evidence="4">The sequence shown here is derived from an EMBL/GenBank/DDBJ whole genome shotgun (WGS) entry which is preliminary data.</text>
</comment>
<evidence type="ECO:0000313" key="5">
    <source>
        <dbReference type="Proteomes" id="UP000604066"/>
    </source>
</evidence>
<evidence type="ECO:0000256" key="2">
    <source>
        <dbReference type="SAM" id="Coils"/>
    </source>
</evidence>
<proteinExistence type="predicted"/>
<dbReference type="GO" id="GO:0003677">
    <property type="term" value="F:DNA binding"/>
    <property type="evidence" value="ECO:0007669"/>
    <property type="project" value="UniProtKB-KW"/>
</dbReference>
<evidence type="ECO:0000259" key="3">
    <source>
        <dbReference type="PROSITE" id="PS50937"/>
    </source>
</evidence>
<name>A0ABX2R706_9THEO</name>
<sequence>MTIAEVSKKFGLSPDTLRYYERIGLIPRVHRNESGIRDYTEEDCRWIEFIKCMRNAGVQVEALIEYVALFQQGDATIEARKQILIEQREQLLARIEEMQKALERLNTKIEEFETKILPAENKLKRSENLHNVVNLQINLASIFQNKIT</sequence>
<feature type="domain" description="HTH merR-type" evidence="3">
    <location>
        <begin position="1"/>
        <end position="69"/>
    </location>
</feature>
<protein>
    <submittedName>
        <fullName evidence="4">DNA-binding transcriptional MerR regulator</fullName>
    </submittedName>
</protein>
<organism evidence="4 5">
    <name type="scientific">Carboxydothermus ferrireducens DSM 11255</name>
    <dbReference type="NCBI Taxonomy" id="1119529"/>
    <lineage>
        <taxon>Bacteria</taxon>
        <taxon>Bacillati</taxon>
        <taxon>Bacillota</taxon>
        <taxon>Clostridia</taxon>
        <taxon>Thermoanaerobacterales</taxon>
        <taxon>Thermoanaerobacteraceae</taxon>
        <taxon>Carboxydothermus</taxon>
    </lineage>
</organism>
<keyword evidence="1 4" id="KW-0238">DNA-binding</keyword>
<dbReference type="CDD" id="cd01109">
    <property type="entry name" value="HTH_YyaN"/>
    <property type="match status" value="1"/>
</dbReference>
<dbReference type="Gene3D" id="1.10.1660.10">
    <property type="match status" value="1"/>
</dbReference>
<dbReference type="Proteomes" id="UP000604066">
    <property type="component" value="Unassembled WGS sequence"/>
</dbReference>
<feature type="coiled-coil region" evidence="2">
    <location>
        <begin position="81"/>
        <end position="122"/>
    </location>
</feature>
<dbReference type="EMBL" id="JACCBS010000001">
    <property type="protein sequence ID" value="NYE56739.1"/>
    <property type="molecule type" value="Genomic_DNA"/>
</dbReference>
<dbReference type="RefSeq" id="WP_051250334.1">
    <property type="nucleotide sequence ID" value="NZ_JACCBS010000001.1"/>
</dbReference>
<accession>A0ABX2R706</accession>
<keyword evidence="2" id="KW-0175">Coiled coil</keyword>
<reference evidence="4 5" key="1">
    <citation type="submission" date="2020-07" db="EMBL/GenBank/DDBJ databases">
        <title>Genomic Encyclopedia of Type Strains, Phase III (KMG-III): the genomes of soil and plant-associated and newly described type strains.</title>
        <authorList>
            <person name="Whitman W."/>
        </authorList>
    </citation>
    <scope>NUCLEOTIDE SEQUENCE [LARGE SCALE GENOMIC DNA]</scope>
    <source>
        <strain evidence="4 5">DSM 11255</strain>
    </source>
</reference>
<dbReference type="PROSITE" id="PS50937">
    <property type="entry name" value="HTH_MERR_2"/>
    <property type="match status" value="1"/>
</dbReference>
<keyword evidence="5" id="KW-1185">Reference proteome</keyword>
<dbReference type="SMART" id="SM00422">
    <property type="entry name" value="HTH_MERR"/>
    <property type="match status" value="1"/>
</dbReference>